<gene>
    <name evidence="3" type="ORF">BO94DRAFT_584775</name>
</gene>
<dbReference type="STRING" id="1450535.A0A317WW27"/>
<organism evidence="3 4">
    <name type="scientific">Aspergillus sclerotioniger CBS 115572</name>
    <dbReference type="NCBI Taxonomy" id="1450535"/>
    <lineage>
        <taxon>Eukaryota</taxon>
        <taxon>Fungi</taxon>
        <taxon>Dikarya</taxon>
        <taxon>Ascomycota</taxon>
        <taxon>Pezizomycotina</taxon>
        <taxon>Eurotiomycetes</taxon>
        <taxon>Eurotiomycetidae</taxon>
        <taxon>Eurotiales</taxon>
        <taxon>Aspergillaceae</taxon>
        <taxon>Aspergillus</taxon>
        <taxon>Aspergillus subgen. Circumdati</taxon>
    </lineage>
</organism>
<evidence type="ECO:0000313" key="4">
    <source>
        <dbReference type="Proteomes" id="UP000246702"/>
    </source>
</evidence>
<dbReference type="InterPro" id="IPR054464">
    <property type="entry name" value="ULD_fung"/>
</dbReference>
<evidence type="ECO:0000256" key="1">
    <source>
        <dbReference type="SAM" id="MobiDB-lite"/>
    </source>
</evidence>
<evidence type="ECO:0000259" key="2">
    <source>
        <dbReference type="Pfam" id="PF22893"/>
    </source>
</evidence>
<feature type="domain" description="Ubiquitin-like" evidence="2">
    <location>
        <begin position="124"/>
        <end position="204"/>
    </location>
</feature>
<keyword evidence="4" id="KW-1185">Reference proteome</keyword>
<accession>A0A317WW27</accession>
<dbReference type="AlphaFoldDB" id="A0A317WW27"/>
<dbReference type="Proteomes" id="UP000246702">
    <property type="component" value="Unassembled WGS sequence"/>
</dbReference>
<dbReference type="OrthoDB" id="6133115at2759"/>
<reference evidence="3 4" key="1">
    <citation type="submission" date="2016-12" db="EMBL/GenBank/DDBJ databases">
        <title>The genomes of Aspergillus section Nigri reveals drivers in fungal speciation.</title>
        <authorList>
            <consortium name="DOE Joint Genome Institute"/>
            <person name="Vesth T.C."/>
            <person name="Nybo J."/>
            <person name="Theobald S."/>
            <person name="Brandl J."/>
            <person name="Frisvad J.C."/>
            <person name="Nielsen K.F."/>
            <person name="Lyhne E.K."/>
            <person name="Kogle M.E."/>
            <person name="Kuo A."/>
            <person name="Riley R."/>
            <person name="Clum A."/>
            <person name="Nolan M."/>
            <person name="Lipzen A."/>
            <person name="Salamov A."/>
            <person name="Henrissat B."/>
            <person name="Wiebenga A."/>
            <person name="De Vries R.P."/>
            <person name="Grigoriev I.V."/>
            <person name="Mortensen U.H."/>
            <person name="Andersen M.R."/>
            <person name="Baker S.E."/>
        </authorList>
    </citation>
    <scope>NUCLEOTIDE SEQUENCE [LARGE SCALE GENOMIC DNA]</scope>
    <source>
        <strain evidence="3 4">CBS 115572</strain>
    </source>
</reference>
<dbReference type="EMBL" id="MSFK01000011">
    <property type="protein sequence ID" value="PWY89522.1"/>
    <property type="molecule type" value="Genomic_DNA"/>
</dbReference>
<proteinExistence type="predicted"/>
<dbReference type="RefSeq" id="XP_025468433.1">
    <property type="nucleotide sequence ID" value="XM_025615653.1"/>
</dbReference>
<sequence>MDLPESVPPGMLLREVADKLDKDYNHLRIRLSGNGASLEEVLTATLDCVHTVPEHISLPTTKPTFGAKLCASLDAIISLLEAIHSTLCAVLLLGNLIKSVTNPSYEPTSSELRHLLEEIHSEDSKEIIIFEDAIGRKHSLQFNCCRTWIGMEKFIRQAFLQSDVIETHVAKGYYDLMGSNGDIILPQDWESVVEPGWVITMYLRPISEVSELSEAVPSKQSPKVKPLTLESSPSE</sequence>
<dbReference type="GeneID" id="37117796"/>
<name>A0A317WW27_9EURO</name>
<evidence type="ECO:0000313" key="3">
    <source>
        <dbReference type="EMBL" id="PWY89522.1"/>
    </source>
</evidence>
<comment type="caution">
    <text evidence="3">The sequence shown here is derived from an EMBL/GenBank/DDBJ whole genome shotgun (WGS) entry which is preliminary data.</text>
</comment>
<protein>
    <recommendedName>
        <fullName evidence="2">Ubiquitin-like domain-containing protein</fullName>
    </recommendedName>
</protein>
<feature type="region of interest" description="Disordered" evidence="1">
    <location>
        <begin position="215"/>
        <end position="235"/>
    </location>
</feature>
<dbReference type="Pfam" id="PF22893">
    <property type="entry name" value="ULD_2"/>
    <property type="match status" value="1"/>
</dbReference>